<gene>
    <name evidence="2" type="ORF">NAT50_11310</name>
</gene>
<dbReference type="EMBL" id="JAMLJM010000010">
    <property type="protein sequence ID" value="MCL9809945.1"/>
    <property type="molecule type" value="Genomic_DNA"/>
</dbReference>
<evidence type="ECO:0000256" key="1">
    <source>
        <dbReference type="SAM" id="Phobius"/>
    </source>
</evidence>
<keyword evidence="1" id="KW-1133">Transmembrane helix</keyword>
<proteinExistence type="predicted"/>
<organism evidence="2 3">
    <name type="scientific">Flavobacterium luminosum</name>
    <dbReference type="NCBI Taxonomy" id="2949086"/>
    <lineage>
        <taxon>Bacteria</taxon>
        <taxon>Pseudomonadati</taxon>
        <taxon>Bacteroidota</taxon>
        <taxon>Flavobacteriia</taxon>
        <taxon>Flavobacteriales</taxon>
        <taxon>Flavobacteriaceae</taxon>
        <taxon>Flavobacterium</taxon>
    </lineage>
</organism>
<protein>
    <submittedName>
        <fullName evidence="2">DUF1294 domain-containing protein</fullName>
    </submittedName>
</protein>
<evidence type="ECO:0000313" key="2">
    <source>
        <dbReference type="EMBL" id="MCL9809945.1"/>
    </source>
</evidence>
<keyword evidence="3" id="KW-1185">Reference proteome</keyword>
<comment type="caution">
    <text evidence="2">The sequence shown here is derived from an EMBL/GenBank/DDBJ whole genome shotgun (WGS) entry which is preliminary data.</text>
</comment>
<sequence length="86" mass="10042">MKIILLYFIIINLITFFLFGMDKWFAKRSIRRISEENLLGFSFIGGALGGLMGMIIFNHKTAKFSFIWKFVIVLMSQIALIVFMRI</sequence>
<dbReference type="Pfam" id="PF06961">
    <property type="entry name" value="DUF1294"/>
    <property type="match status" value="1"/>
</dbReference>
<reference evidence="2 3" key="1">
    <citation type="submission" date="2022-05" db="EMBL/GenBank/DDBJ databases">
        <title>Flavobacterium sp., isolated from activated sludge.</title>
        <authorList>
            <person name="Ran Q."/>
        </authorList>
    </citation>
    <scope>NUCLEOTIDE SEQUENCE [LARGE SCALE GENOMIC DNA]</scope>
    <source>
        <strain evidence="2 3">HXWNR70</strain>
    </source>
</reference>
<name>A0ABT0TR33_9FLAO</name>
<evidence type="ECO:0000313" key="3">
    <source>
        <dbReference type="Proteomes" id="UP001317191"/>
    </source>
</evidence>
<keyword evidence="1" id="KW-0472">Membrane</keyword>
<dbReference type="InterPro" id="IPR010718">
    <property type="entry name" value="DUF1294"/>
</dbReference>
<feature type="transmembrane region" description="Helical" evidence="1">
    <location>
        <begin position="38"/>
        <end position="58"/>
    </location>
</feature>
<dbReference type="Proteomes" id="UP001317191">
    <property type="component" value="Unassembled WGS sequence"/>
</dbReference>
<accession>A0ABT0TR33</accession>
<keyword evidence="1" id="KW-0812">Transmembrane</keyword>
<feature type="transmembrane region" description="Helical" evidence="1">
    <location>
        <begin position="64"/>
        <end position="84"/>
    </location>
</feature>
<feature type="transmembrane region" description="Helical" evidence="1">
    <location>
        <begin position="6"/>
        <end position="26"/>
    </location>
</feature>
<dbReference type="RefSeq" id="WP_250593336.1">
    <property type="nucleotide sequence ID" value="NZ_JAMLJM010000010.1"/>
</dbReference>